<feature type="compositionally biased region" description="Basic and acidic residues" evidence="1">
    <location>
        <begin position="35"/>
        <end position="45"/>
    </location>
</feature>
<dbReference type="AlphaFoldDB" id="A0A1F5WT19"/>
<proteinExistence type="predicted"/>
<comment type="caution">
    <text evidence="2">The sequence shown here is derived from an EMBL/GenBank/DDBJ whole genome shotgun (WGS) entry which is preliminary data.</text>
</comment>
<name>A0A1F5WT19_9BACT</name>
<evidence type="ECO:0000313" key="3">
    <source>
        <dbReference type="Proteomes" id="UP000178425"/>
    </source>
</evidence>
<dbReference type="Proteomes" id="UP000178425">
    <property type="component" value="Unassembled WGS sequence"/>
</dbReference>
<accession>A0A1F5WT19</accession>
<feature type="compositionally biased region" description="Basic and acidic residues" evidence="1">
    <location>
        <begin position="1"/>
        <end position="23"/>
    </location>
</feature>
<reference evidence="2 3" key="1">
    <citation type="journal article" date="2016" name="Nat. Commun.">
        <title>Thousands of microbial genomes shed light on interconnected biogeochemical processes in an aquifer system.</title>
        <authorList>
            <person name="Anantharaman K."/>
            <person name="Brown C.T."/>
            <person name="Hug L.A."/>
            <person name="Sharon I."/>
            <person name="Castelle C.J."/>
            <person name="Probst A.J."/>
            <person name="Thomas B.C."/>
            <person name="Singh A."/>
            <person name="Wilkins M.J."/>
            <person name="Karaoz U."/>
            <person name="Brodie E.L."/>
            <person name="Williams K.H."/>
            <person name="Hubbard S.S."/>
            <person name="Banfield J.F."/>
        </authorList>
    </citation>
    <scope>NUCLEOTIDE SEQUENCE [LARGE SCALE GENOMIC DNA]</scope>
</reference>
<organism evidence="2 3">
    <name type="scientific">Candidatus Giovannonibacteria bacterium RIFCSPHIGHO2_02_43_13</name>
    <dbReference type="NCBI Taxonomy" id="1798330"/>
    <lineage>
        <taxon>Bacteria</taxon>
        <taxon>Candidatus Giovannoniibacteriota</taxon>
    </lineage>
</organism>
<sequence length="66" mass="7608">MFGGGQKEEKEPSKDGKLADLKSRRNALSRWMASPDKHPDDANQLEKLDKEIERLEEIKKLEEKAN</sequence>
<evidence type="ECO:0000313" key="2">
    <source>
        <dbReference type="EMBL" id="OGF78785.1"/>
    </source>
</evidence>
<feature type="region of interest" description="Disordered" evidence="1">
    <location>
        <begin position="1"/>
        <end position="45"/>
    </location>
</feature>
<protein>
    <submittedName>
        <fullName evidence="2">Uncharacterized protein</fullName>
    </submittedName>
</protein>
<evidence type="ECO:0000256" key="1">
    <source>
        <dbReference type="SAM" id="MobiDB-lite"/>
    </source>
</evidence>
<dbReference type="EMBL" id="MFHI01000019">
    <property type="protein sequence ID" value="OGF78785.1"/>
    <property type="molecule type" value="Genomic_DNA"/>
</dbReference>
<gene>
    <name evidence="2" type="ORF">A2W54_04105</name>
</gene>